<dbReference type="Pfam" id="PF01321">
    <property type="entry name" value="Creatinase_N"/>
    <property type="match status" value="1"/>
</dbReference>
<dbReference type="InterPro" id="IPR000994">
    <property type="entry name" value="Pept_M24"/>
</dbReference>
<name>A0ABP9SQG8_9MICC</name>
<reference evidence="4" key="1">
    <citation type="journal article" date="2019" name="Int. J. Syst. Evol. Microbiol.">
        <title>The Global Catalogue of Microorganisms (GCM) 10K type strain sequencing project: providing services to taxonomists for standard genome sequencing and annotation.</title>
        <authorList>
            <consortium name="The Broad Institute Genomics Platform"/>
            <consortium name="The Broad Institute Genome Sequencing Center for Infectious Disease"/>
            <person name="Wu L."/>
            <person name="Ma J."/>
        </authorList>
    </citation>
    <scope>NUCLEOTIDE SEQUENCE [LARGE SCALE GENOMIC DNA]</scope>
    <source>
        <strain evidence="4">JCM 18514</strain>
    </source>
</reference>
<feature type="domain" description="Peptidase M24" evidence="1">
    <location>
        <begin position="180"/>
        <end position="372"/>
    </location>
</feature>
<dbReference type="PANTHER" id="PTHR46112">
    <property type="entry name" value="AMINOPEPTIDASE"/>
    <property type="match status" value="1"/>
</dbReference>
<evidence type="ECO:0000313" key="4">
    <source>
        <dbReference type="Proteomes" id="UP001500200"/>
    </source>
</evidence>
<evidence type="ECO:0000313" key="3">
    <source>
        <dbReference type="EMBL" id="GAA5199404.1"/>
    </source>
</evidence>
<dbReference type="Gene3D" id="3.90.230.10">
    <property type="entry name" value="Creatinase/methionine aminopeptidase superfamily"/>
    <property type="match status" value="1"/>
</dbReference>
<dbReference type="Proteomes" id="UP001500200">
    <property type="component" value="Unassembled WGS sequence"/>
</dbReference>
<dbReference type="InterPro" id="IPR036005">
    <property type="entry name" value="Creatinase/aminopeptidase-like"/>
</dbReference>
<dbReference type="InterPro" id="IPR029149">
    <property type="entry name" value="Creatin/AminoP/Spt16_N"/>
</dbReference>
<dbReference type="Gene3D" id="3.40.350.10">
    <property type="entry name" value="Creatinase/prolidase N-terminal domain"/>
    <property type="match status" value="1"/>
</dbReference>
<comment type="caution">
    <text evidence="3">The sequence shown here is derived from an EMBL/GenBank/DDBJ whole genome shotgun (WGS) entry which is preliminary data.</text>
</comment>
<evidence type="ECO:0000259" key="2">
    <source>
        <dbReference type="Pfam" id="PF01321"/>
    </source>
</evidence>
<organism evidence="3 4">
    <name type="scientific">Arthrobacter gyeryongensis</name>
    <dbReference type="NCBI Taxonomy" id="1650592"/>
    <lineage>
        <taxon>Bacteria</taxon>
        <taxon>Bacillati</taxon>
        <taxon>Actinomycetota</taxon>
        <taxon>Actinomycetes</taxon>
        <taxon>Micrococcales</taxon>
        <taxon>Micrococcaceae</taxon>
        <taxon>Arthrobacter</taxon>
    </lineage>
</organism>
<protein>
    <recommendedName>
        <fullName evidence="5">Xaa-Pro aminopeptidase</fullName>
    </recommendedName>
</protein>
<dbReference type="SUPFAM" id="SSF53092">
    <property type="entry name" value="Creatinase/prolidase N-terminal domain"/>
    <property type="match status" value="1"/>
</dbReference>
<feature type="domain" description="Creatinase N-terminal" evidence="2">
    <location>
        <begin position="22"/>
        <end position="166"/>
    </location>
</feature>
<proteinExistence type="predicted"/>
<accession>A0ABP9SQG8</accession>
<dbReference type="EMBL" id="BAABKK010000030">
    <property type="protein sequence ID" value="GAA5199404.1"/>
    <property type="molecule type" value="Genomic_DNA"/>
</dbReference>
<gene>
    <name evidence="3" type="ORF">GCM10023346_39030</name>
</gene>
<dbReference type="RefSeq" id="WP_345451868.1">
    <property type="nucleotide sequence ID" value="NZ_BAABKK010000030.1"/>
</dbReference>
<dbReference type="Pfam" id="PF00557">
    <property type="entry name" value="Peptidase_M24"/>
    <property type="match status" value="1"/>
</dbReference>
<sequence>MVTSCLLTSTFSPLKKKIRDGRIEALWAEMKSEGLGALIVAGRGLITQYGYLEYVTGYCPQVRLAYAVVVPGEEPIMVLPTTSDAWFAKQATQLADVRAAGQGDVISEQDSLPQVIAAVVNEYHADGGKIGVVGLRHIVPVGDYDMLRAALPSAQLTDATALVGRIKAVKVQEEIDEVLRSAVIADAGLQVFHERAGVGVPGWELWGDMQREVRRRGAREVLIMVGTKPYFNDVPTADPLVEGDLASVYVEITGPNGFWVEKASLFAVGQISSEKRRMAETTLAAHEAAQTQMRVGRTAADVATAIEKIAAPEGVDFGIWHGHGVGIDHDTPVLTESDNTILLEGMVLALHPNFVNSHLTEGASVADTFVIQQGAPLQASNIAQQIFQIGEGN</sequence>
<keyword evidence="4" id="KW-1185">Reference proteome</keyword>
<dbReference type="SUPFAM" id="SSF55920">
    <property type="entry name" value="Creatinase/aminopeptidase"/>
    <property type="match status" value="1"/>
</dbReference>
<dbReference type="InterPro" id="IPR000587">
    <property type="entry name" value="Creatinase_N"/>
</dbReference>
<dbReference type="InterPro" id="IPR050659">
    <property type="entry name" value="Peptidase_M24B"/>
</dbReference>
<dbReference type="PANTHER" id="PTHR46112:SF2">
    <property type="entry name" value="XAA-PRO AMINOPEPTIDASE P-RELATED"/>
    <property type="match status" value="1"/>
</dbReference>
<dbReference type="CDD" id="cd01066">
    <property type="entry name" value="APP_MetAP"/>
    <property type="match status" value="1"/>
</dbReference>
<evidence type="ECO:0008006" key="5">
    <source>
        <dbReference type="Google" id="ProtNLM"/>
    </source>
</evidence>
<evidence type="ECO:0000259" key="1">
    <source>
        <dbReference type="Pfam" id="PF00557"/>
    </source>
</evidence>